<comment type="caution">
    <text evidence="1">The sequence shown here is derived from an EMBL/GenBank/DDBJ whole genome shotgun (WGS) entry which is preliminary data.</text>
</comment>
<name>A0A645FMP5_9ZZZZ</name>
<accession>A0A645FMP5</accession>
<organism evidence="1">
    <name type="scientific">bioreactor metagenome</name>
    <dbReference type="NCBI Taxonomy" id="1076179"/>
    <lineage>
        <taxon>unclassified sequences</taxon>
        <taxon>metagenomes</taxon>
        <taxon>ecological metagenomes</taxon>
    </lineage>
</organism>
<reference evidence="1" key="1">
    <citation type="submission" date="2019-08" db="EMBL/GenBank/DDBJ databases">
        <authorList>
            <person name="Kucharzyk K."/>
            <person name="Murdoch R.W."/>
            <person name="Higgins S."/>
            <person name="Loffler F."/>
        </authorList>
    </citation>
    <scope>NUCLEOTIDE SEQUENCE</scope>
</reference>
<protein>
    <submittedName>
        <fullName evidence="1">Uncharacterized protein</fullName>
    </submittedName>
</protein>
<gene>
    <name evidence="1" type="ORF">SDC9_162265</name>
</gene>
<proteinExistence type="predicted"/>
<dbReference type="EMBL" id="VSSQ01061633">
    <property type="protein sequence ID" value="MPN14936.1"/>
    <property type="molecule type" value="Genomic_DNA"/>
</dbReference>
<sequence length="71" mass="8009">MRKGILDNQKLLIRGIFVGHLDKAMVAIEENGVHVHFLKMIGKEETVVRFNFIGGIVMDLHVDGIQGWILP</sequence>
<evidence type="ECO:0000313" key="1">
    <source>
        <dbReference type="EMBL" id="MPN14936.1"/>
    </source>
</evidence>
<dbReference type="AlphaFoldDB" id="A0A645FMP5"/>